<evidence type="ECO:0000313" key="3">
    <source>
        <dbReference type="Proteomes" id="UP000076858"/>
    </source>
</evidence>
<keyword evidence="1" id="KW-0812">Transmembrane</keyword>
<keyword evidence="1" id="KW-1133">Transmembrane helix</keyword>
<feature type="transmembrane region" description="Helical" evidence="1">
    <location>
        <begin position="65"/>
        <end position="87"/>
    </location>
</feature>
<protein>
    <submittedName>
        <fullName evidence="2">Uncharacterized protein</fullName>
    </submittedName>
</protein>
<evidence type="ECO:0000313" key="2">
    <source>
        <dbReference type="EMBL" id="KZS05545.1"/>
    </source>
</evidence>
<organism evidence="2 3">
    <name type="scientific">Daphnia magna</name>
    <dbReference type="NCBI Taxonomy" id="35525"/>
    <lineage>
        <taxon>Eukaryota</taxon>
        <taxon>Metazoa</taxon>
        <taxon>Ecdysozoa</taxon>
        <taxon>Arthropoda</taxon>
        <taxon>Crustacea</taxon>
        <taxon>Branchiopoda</taxon>
        <taxon>Diplostraca</taxon>
        <taxon>Cladocera</taxon>
        <taxon>Anomopoda</taxon>
        <taxon>Daphniidae</taxon>
        <taxon>Daphnia</taxon>
    </lineage>
</organism>
<name>A0A162DBY9_9CRUS</name>
<reference evidence="2 3" key="1">
    <citation type="submission" date="2016-03" db="EMBL/GenBank/DDBJ databases">
        <title>EvidentialGene: Evidence-directed Construction of Genes on Genomes.</title>
        <authorList>
            <person name="Gilbert D.G."/>
            <person name="Choi J.-H."/>
            <person name="Mockaitis K."/>
            <person name="Colbourne J."/>
            <person name="Pfrender M."/>
        </authorList>
    </citation>
    <scope>NUCLEOTIDE SEQUENCE [LARGE SCALE GENOMIC DNA]</scope>
    <source>
        <strain evidence="2 3">Xinb3</strain>
        <tissue evidence="2">Complete organism</tissue>
    </source>
</reference>
<gene>
    <name evidence="2" type="ORF">APZ42_031244</name>
</gene>
<dbReference type="Proteomes" id="UP000076858">
    <property type="component" value="Unassembled WGS sequence"/>
</dbReference>
<dbReference type="EMBL" id="LRGB01002901">
    <property type="protein sequence ID" value="KZS05545.1"/>
    <property type="molecule type" value="Genomic_DNA"/>
</dbReference>
<accession>A0A162DBY9</accession>
<dbReference type="AlphaFoldDB" id="A0A162DBY9"/>
<comment type="caution">
    <text evidence="2">The sequence shown here is derived from an EMBL/GenBank/DDBJ whole genome shotgun (WGS) entry which is preliminary data.</text>
</comment>
<evidence type="ECO:0000256" key="1">
    <source>
        <dbReference type="SAM" id="Phobius"/>
    </source>
</evidence>
<proteinExistence type="predicted"/>
<keyword evidence="3" id="KW-1185">Reference proteome</keyword>
<sequence>MDKAVTKVMNVEIAMIIKVSPIAAKNLNFITYSRLSDHPSQPQEEHNTPDAHHVANENSFDPAEFVAYSIIVMCFNCLLFNRLLLVVKVIGFAMIKEFGQCWPDQRMLSSIVVNMRCGVTTNLTIRISGKSQGCPCYNCFLL</sequence>
<keyword evidence="1" id="KW-0472">Membrane</keyword>